<gene>
    <name evidence="7" type="ORF">B0A48_06945</name>
</gene>
<dbReference type="InterPro" id="IPR023296">
    <property type="entry name" value="Glyco_hydro_beta-prop_sf"/>
</dbReference>
<feature type="region of interest" description="Disordered" evidence="5">
    <location>
        <begin position="1"/>
        <end position="31"/>
    </location>
</feature>
<sequence>MAARKEMRQEPPLSLAAQYQHHDVAPQTQYTPTSPISPALPFQQTPHLSTVFPWRRSPEPPSPELQHEQAMEDTSRLTFFQKHFTKPTASDPEKRYDPQGRKLSIISHGVLIAITAMLLFLLAIAGAAVGATRRHGHSNDGPKGTPFGPQDPNDTDSPDGAHHAPVRVALIDNFPDPTILHINDTWYAYATTSSAGILNRNDSYPRTDFGASNVQIATSTNFVKWTLLDVAHDPLPKVGMWALQGNAAPPGQTFTPPKSAIEEAASLEPPKPRAYTWAPSVIQRPSDGKYILYYSSVRNRLEASNLKYAFPLPLEVYNATSVPGRHPAPHCIGAAVSSSPLGPFQSQNATLACPLDKGGAIDPAAYFEEATQEHYLLYKVDGNNMGHGGSCGNTNAPIVSTPILLQRLGPEGLKATSDPPVELLTNDASDGPLVEAPLLIRSDEGIYFLFFSSGCTRAKTYDLKYATATNITGPYERADRALLKTGDYGLEAPGSVGITKAGAGSGGKGGEWRMAFQARVWMEEGGVRGMFSGGLELQGREAVLVRVKD</sequence>
<evidence type="ECO:0000256" key="1">
    <source>
        <dbReference type="ARBA" id="ARBA00009865"/>
    </source>
</evidence>
<organism evidence="7 8">
    <name type="scientific">Cryoendolithus antarcticus</name>
    <dbReference type="NCBI Taxonomy" id="1507870"/>
    <lineage>
        <taxon>Eukaryota</taxon>
        <taxon>Fungi</taxon>
        <taxon>Dikarya</taxon>
        <taxon>Ascomycota</taxon>
        <taxon>Pezizomycotina</taxon>
        <taxon>Dothideomycetes</taxon>
        <taxon>Dothideomycetidae</taxon>
        <taxon>Cladosporiales</taxon>
        <taxon>Cladosporiaceae</taxon>
        <taxon>Cryoendolithus</taxon>
    </lineage>
</organism>
<evidence type="ECO:0000313" key="8">
    <source>
        <dbReference type="Proteomes" id="UP000192596"/>
    </source>
</evidence>
<evidence type="ECO:0000313" key="7">
    <source>
        <dbReference type="EMBL" id="OQO08151.1"/>
    </source>
</evidence>
<keyword evidence="2 4" id="KW-0378">Hydrolase</keyword>
<dbReference type="Gene3D" id="2.115.10.20">
    <property type="entry name" value="Glycosyl hydrolase domain, family 43"/>
    <property type="match status" value="1"/>
</dbReference>
<keyword evidence="6" id="KW-0812">Transmembrane</keyword>
<dbReference type="PANTHER" id="PTHR42812">
    <property type="entry name" value="BETA-XYLOSIDASE"/>
    <property type="match status" value="1"/>
</dbReference>
<dbReference type="GO" id="GO:0004553">
    <property type="term" value="F:hydrolase activity, hydrolyzing O-glycosyl compounds"/>
    <property type="evidence" value="ECO:0007669"/>
    <property type="project" value="InterPro"/>
</dbReference>
<protein>
    <recommendedName>
        <fullName evidence="9">Arabinanase/levansucrase/invertase</fullName>
    </recommendedName>
</protein>
<comment type="similarity">
    <text evidence="1 4">Belongs to the glycosyl hydrolase 43 family.</text>
</comment>
<dbReference type="CDD" id="cd08999">
    <property type="entry name" value="GH43_ABN-like"/>
    <property type="match status" value="1"/>
</dbReference>
<keyword evidence="6" id="KW-1133">Transmembrane helix</keyword>
<dbReference type="InParanoid" id="A0A1V8TA76"/>
<dbReference type="EMBL" id="NAJO01000013">
    <property type="protein sequence ID" value="OQO08151.1"/>
    <property type="molecule type" value="Genomic_DNA"/>
</dbReference>
<feature type="region of interest" description="Disordered" evidence="5">
    <location>
        <begin position="52"/>
        <end position="72"/>
    </location>
</feature>
<dbReference type="Proteomes" id="UP000192596">
    <property type="component" value="Unassembled WGS sequence"/>
</dbReference>
<dbReference type="InterPro" id="IPR006710">
    <property type="entry name" value="Glyco_hydro_43"/>
</dbReference>
<reference evidence="8" key="1">
    <citation type="submission" date="2017-03" db="EMBL/GenBank/DDBJ databases">
        <title>Genomes of endolithic fungi from Antarctica.</title>
        <authorList>
            <person name="Coleine C."/>
            <person name="Masonjones S."/>
            <person name="Stajich J.E."/>
        </authorList>
    </citation>
    <scope>NUCLEOTIDE SEQUENCE [LARGE SCALE GENOMIC DNA]</scope>
    <source>
        <strain evidence="8">CCFEE 5527</strain>
    </source>
</reference>
<feature type="transmembrane region" description="Helical" evidence="6">
    <location>
        <begin position="105"/>
        <end position="129"/>
    </location>
</feature>
<evidence type="ECO:0000256" key="3">
    <source>
        <dbReference type="ARBA" id="ARBA00023295"/>
    </source>
</evidence>
<dbReference type="InterPro" id="IPR051795">
    <property type="entry name" value="Glycosyl_Hydrlase_43"/>
</dbReference>
<feature type="region of interest" description="Disordered" evidence="5">
    <location>
        <begin position="132"/>
        <end position="162"/>
    </location>
</feature>
<evidence type="ECO:0000256" key="5">
    <source>
        <dbReference type="SAM" id="MobiDB-lite"/>
    </source>
</evidence>
<accession>A0A1V8TA76</accession>
<keyword evidence="3 4" id="KW-0326">Glycosidase</keyword>
<dbReference type="OrthoDB" id="3879658at2759"/>
<evidence type="ECO:0000256" key="6">
    <source>
        <dbReference type="SAM" id="Phobius"/>
    </source>
</evidence>
<evidence type="ECO:0000256" key="4">
    <source>
        <dbReference type="RuleBase" id="RU361187"/>
    </source>
</evidence>
<dbReference type="Pfam" id="PF04616">
    <property type="entry name" value="Glyco_hydro_43"/>
    <property type="match status" value="1"/>
</dbReference>
<keyword evidence="6" id="KW-0472">Membrane</keyword>
<dbReference type="STRING" id="1507870.A0A1V8TA76"/>
<proteinExistence type="inferred from homology"/>
<comment type="caution">
    <text evidence="7">The sequence shown here is derived from an EMBL/GenBank/DDBJ whole genome shotgun (WGS) entry which is preliminary data.</text>
</comment>
<keyword evidence="8" id="KW-1185">Reference proteome</keyword>
<dbReference type="GO" id="GO:0005975">
    <property type="term" value="P:carbohydrate metabolic process"/>
    <property type="evidence" value="ECO:0007669"/>
    <property type="project" value="InterPro"/>
</dbReference>
<name>A0A1V8TA76_9PEZI</name>
<dbReference type="AlphaFoldDB" id="A0A1V8TA76"/>
<evidence type="ECO:0000256" key="2">
    <source>
        <dbReference type="ARBA" id="ARBA00022801"/>
    </source>
</evidence>
<evidence type="ECO:0008006" key="9">
    <source>
        <dbReference type="Google" id="ProtNLM"/>
    </source>
</evidence>
<dbReference type="PANTHER" id="PTHR42812:SF5">
    <property type="entry name" value="ENDO-ARABINASE"/>
    <property type="match status" value="1"/>
</dbReference>
<dbReference type="SUPFAM" id="SSF75005">
    <property type="entry name" value="Arabinanase/levansucrase/invertase"/>
    <property type="match status" value="1"/>
</dbReference>